<dbReference type="Gene3D" id="3.20.20.100">
    <property type="entry name" value="NADP-dependent oxidoreductase domain"/>
    <property type="match status" value="1"/>
</dbReference>
<dbReference type="SUPFAM" id="SSF51430">
    <property type="entry name" value="NAD(P)-linked oxidoreductase"/>
    <property type="match status" value="1"/>
</dbReference>
<dbReference type="EMBL" id="VISQ01000001">
    <property type="protein sequence ID" value="TVZ71258.1"/>
    <property type="molecule type" value="Genomic_DNA"/>
</dbReference>
<feature type="binding site" evidence="6">
    <location>
        <position position="110"/>
    </location>
    <ligand>
        <name>substrate</name>
    </ligand>
</feature>
<reference evidence="9" key="1">
    <citation type="submission" date="2019-06" db="EMBL/GenBank/DDBJ databases">
        <authorList>
            <person name="Deangelis K."/>
            <person name="Huntemann M."/>
            <person name="Clum A."/>
            <person name="Pillay M."/>
            <person name="Palaniappan K."/>
            <person name="Varghese N."/>
            <person name="Mikhailova N."/>
            <person name="Stamatis D."/>
            <person name="Reddy T."/>
            <person name="Daum C."/>
            <person name="Shapiro N."/>
            <person name="Ivanova N."/>
            <person name="Kyrpides N."/>
            <person name="Woyke T."/>
        </authorList>
    </citation>
    <scope>NUCLEOTIDE SEQUENCE [LARGE SCALE GENOMIC DNA]</scope>
    <source>
        <strain evidence="9">128R</strain>
    </source>
</reference>
<dbReference type="InterPro" id="IPR036812">
    <property type="entry name" value="NAD(P)_OxRdtase_dom_sf"/>
</dbReference>
<accession>A0A542D108</accession>
<evidence type="ECO:0000256" key="4">
    <source>
        <dbReference type="ARBA" id="ARBA00049445"/>
    </source>
</evidence>
<evidence type="ECO:0000256" key="3">
    <source>
        <dbReference type="ARBA" id="ARBA00023002"/>
    </source>
</evidence>
<feature type="active site" description="Proton donor" evidence="5">
    <location>
        <position position="52"/>
    </location>
</feature>
<evidence type="ECO:0000313" key="9">
    <source>
        <dbReference type="EMBL" id="TVZ71258.1"/>
    </source>
</evidence>
<name>A0A542D108_SERFO</name>
<evidence type="ECO:0000256" key="2">
    <source>
        <dbReference type="ARBA" id="ARBA00022857"/>
    </source>
</evidence>
<dbReference type="InterPro" id="IPR023210">
    <property type="entry name" value="NADP_OxRdtase_dom"/>
</dbReference>
<evidence type="ECO:0000256" key="7">
    <source>
        <dbReference type="PIRSR" id="PIRSR000097-3"/>
    </source>
</evidence>
<reference evidence="9" key="2">
    <citation type="submission" date="2019-08" db="EMBL/GenBank/DDBJ databases">
        <title>Investigation of anaerobic lignin degradation for improved lignocellulosic biofuels.</title>
        <authorList>
            <person name="Deangelis K.PhD."/>
        </authorList>
    </citation>
    <scope>NUCLEOTIDE SEQUENCE [LARGE SCALE GENOMIC DNA]</scope>
    <source>
        <strain evidence="9">128R</strain>
    </source>
</reference>
<evidence type="ECO:0000256" key="5">
    <source>
        <dbReference type="PIRSR" id="PIRSR000097-1"/>
    </source>
</evidence>
<evidence type="ECO:0000256" key="1">
    <source>
        <dbReference type="ARBA" id="ARBA00007905"/>
    </source>
</evidence>
<dbReference type="PANTHER" id="PTHR43827:SF3">
    <property type="entry name" value="NADP-DEPENDENT OXIDOREDUCTASE DOMAIN-CONTAINING PROTEIN"/>
    <property type="match status" value="1"/>
</dbReference>
<sequence length="298" mass="32484">MSNRNPVFTLNNGVQMPAFGLGVYQSSPKDTADAVATAITNGYRLIDTAAAYGNERQVGEGIANSGIDRADIFVTTKLWISDYGYDAALHAFDRSMRNLGMDVLDLYLLHWPMPTDFESTLGAWRAAEKLLADGRVRAIGVSNFSTQHLQALIARSQVIPVVNQVELHPYFVQSSLRDAAAKLGIIIQAWSPIGGVNRYASADAASVQDPLQHPRIVALAQKYGKTPAQIVLRWHLEQGISVIPKSVRAARIAENIDIFDFALDTDEIATISALDTGVRGGPDPESVDTQLFSFKIED</sequence>
<keyword evidence="3" id="KW-0560">Oxidoreductase</keyword>
<protein>
    <submittedName>
        <fullName evidence="9">Diketogulonate reductase-like aldo/keto reductase</fullName>
    </submittedName>
</protein>
<organism evidence="9">
    <name type="scientific">Serratia fonticola</name>
    <dbReference type="NCBI Taxonomy" id="47917"/>
    <lineage>
        <taxon>Bacteria</taxon>
        <taxon>Pseudomonadati</taxon>
        <taxon>Pseudomonadota</taxon>
        <taxon>Gammaproteobacteria</taxon>
        <taxon>Enterobacterales</taxon>
        <taxon>Yersiniaceae</taxon>
        <taxon>Serratia</taxon>
    </lineage>
</organism>
<proteinExistence type="inferred from homology"/>
<feature type="site" description="Lowers pKa of active site Tyr" evidence="7">
    <location>
        <position position="77"/>
    </location>
</feature>
<keyword evidence="2" id="KW-0521">NADP</keyword>
<dbReference type="AlphaFoldDB" id="A0A542D108"/>
<dbReference type="InterPro" id="IPR020471">
    <property type="entry name" value="AKR"/>
</dbReference>
<dbReference type="PIRSF" id="PIRSF000097">
    <property type="entry name" value="AKR"/>
    <property type="match status" value="1"/>
</dbReference>
<comment type="catalytic activity">
    <reaction evidence="4">
        <text>hydroxyacetone + NADP(+) = methylglyoxal + NADPH + H(+)</text>
        <dbReference type="Rhea" id="RHEA:27986"/>
        <dbReference type="ChEBI" id="CHEBI:15378"/>
        <dbReference type="ChEBI" id="CHEBI:17158"/>
        <dbReference type="ChEBI" id="CHEBI:27957"/>
        <dbReference type="ChEBI" id="CHEBI:57783"/>
        <dbReference type="ChEBI" id="CHEBI:58349"/>
    </reaction>
</comment>
<dbReference type="PRINTS" id="PR00069">
    <property type="entry name" value="ALDKETRDTASE"/>
</dbReference>
<dbReference type="PROSITE" id="PS00798">
    <property type="entry name" value="ALDOKETO_REDUCTASE_1"/>
    <property type="match status" value="1"/>
</dbReference>
<dbReference type="CDD" id="cd19127">
    <property type="entry name" value="AKR_AKR5B1"/>
    <property type="match status" value="1"/>
</dbReference>
<dbReference type="Pfam" id="PF00248">
    <property type="entry name" value="Aldo_ket_red"/>
    <property type="match status" value="1"/>
</dbReference>
<dbReference type="InterPro" id="IPR018170">
    <property type="entry name" value="Aldo/ket_reductase_CS"/>
</dbReference>
<comment type="similarity">
    <text evidence="1">Belongs to the aldo/keto reductase family.</text>
</comment>
<feature type="domain" description="NADP-dependent oxidoreductase" evidence="8">
    <location>
        <begin position="24"/>
        <end position="275"/>
    </location>
</feature>
<dbReference type="OrthoDB" id="9804790at2"/>
<evidence type="ECO:0000259" key="8">
    <source>
        <dbReference type="Pfam" id="PF00248"/>
    </source>
</evidence>
<dbReference type="PANTHER" id="PTHR43827">
    <property type="entry name" value="2,5-DIKETO-D-GLUCONIC ACID REDUCTASE"/>
    <property type="match status" value="1"/>
</dbReference>
<dbReference type="GO" id="GO:0016616">
    <property type="term" value="F:oxidoreductase activity, acting on the CH-OH group of donors, NAD or NADP as acceptor"/>
    <property type="evidence" value="ECO:0007669"/>
    <property type="project" value="UniProtKB-ARBA"/>
</dbReference>
<evidence type="ECO:0000256" key="6">
    <source>
        <dbReference type="PIRSR" id="PIRSR000097-2"/>
    </source>
</evidence>
<comment type="caution">
    <text evidence="9">The sequence shown here is derived from an EMBL/GenBank/DDBJ whole genome shotgun (WGS) entry which is preliminary data.</text>
</comment>
<gene>
    <name evidence="9" type="ORF">FHU10_3881</name>
</gene>
<dbReference type="FunFam" id="3.20.20.100:FF:000015">
    <property type="entry name" value="Oxidoreductase, aldo/keto reductase family"/>
    <property type="match status" value="1"/>
</dbReference>